<accession>A0A0H4Y1D9</accession>
<proteinExistence type="predicted"/>
<evidence type="ECO:0000313" key="2">
    <source>
        <dbReference type="Proteomes" id="UP000105007"/>
    </source>
</evidence>
<dbReference type="KEGG" id="vg:25392353"/>
<dbReference type="GeneID" id="25392353"/>
<dbReference type="Proteomes" id="UP000105007">
    <property type="component" value="Segment"/>
</dbReference>
<dbReference type="RefSeq" id="YP_009162558.1">
    <property type="nucleotide sequence ID" value="NC_027707.1"/>
</dbReference>
<gene>
    <name evidence="1" type="ORF">SGPV186</name>
</gene>
<organism evidence="1 2">
    <name type="scientific">Salmon gill poxvirus</name>
    <dbReference type="NCBI Taxonomy" id="1680908"/>
    <lineage>
        <taxon>Viruses</taxon>
        <taxon>Varidnaviria</taxon>
        <taxon>Bamfordvirae</taxon>
        <taxon>Nucleocytoviricota</taxon>
        <taxon>Pokkesviricetes</taxon>
        <taxon>Chitovirales</taxon>
        <taxon>Poxviridae</taxon>
        <taxon>Chordopoxvirinae</taxon>
        <taxon>Salmonpoxvirus</taxon>
        <taxon>Salmonpoxvirus gillpox</taxon>
        <taxon>Salmon gillpox virus</taxon>
    </lineage>
</organism>
<dbReference type="EMBL" id="KT159937">
    <property type="protein sequence ID" value="AKR04310.1"/>
    <property type="molecule type" value="Genomic_DNA"/>
</dbReference>
<name>A0A0H4Y1D9_9POXV</name>
<reference evidence="1 2" key="1">
    <citation type="journal article" date="2015" name="J. Virol.">
        <title>Salmon gill poxvirus, the deepest representative of the Chordopoxvirinae.</title>
        <authorList>
            <person name="Gjessing M.C."/>
            <person name="Yutin N."/>
            <person name="Tengs T."/>
            <person name="Senkevich T."/>
            <person name="Koonin E.V."/>
            <person name="Ronning H.P."/>
            <person name="Alarson M."/>
            <person name="Ylving S."/>
            <person name="Lie K.-I."/>
            <person name="Saure B."/>
            <person name="Tran L."/>
            <person name="Moss B."/>
            <person name="Dale O.B."/>
        </authorList>
    </citation>
    <scope>NUCLEOTIDE SEQUENCE [LARGE SCALE GENOMIC DNA]</scope>
    <source>
        <strain evidence="1">2012-04-F277-L3G</strain>
    </source>
</reference>
<sequence length="422" mass="49355">MEADLLVKTDLLGYLRSKTRNDILLLTKEETVVVCSSHDKGDIVNALMDLKLGLPLKINEPDVDSEKHRLWTNIVEYSHGLNTVFCKEDLDVLSLSKVINWFLFKGKKSPVLNIKKSEWNSMDLLSSYWSEEARSHGRNIFMSHSMADLWKEELRYLYEVVLKRDDVVLSSEHFKNIMWYIGYEVSTFKPTNAKFIFEFFQSKRVLDPYGGWGDRMIGAAAACEAGKLNSTPAVQEYTCCSPNTLMKVPFQKLTEFLSERSDIKLEHMIIPFRYAKVKKNYYDMVFFEPPRIDREHFPTDIEQTIGPNETQAVWFADFVIPTVEKLWDCLELNGYLVFISRSGKNDPHAEPLTMYIAGWLGEFMGMIYMNQEESKTRKNKIHYPFHCFQKKKNYSWEAGTKYRLAFNYHYKAIAHEIRKHTP</sequence>
<protein>
    <submittedName>
        <fullName evidence="1">Uncharacterized protein</fullName>
    </submittedName>
</protein>
<keyword evidence="2" id="KW-1185">Reference proteome</keyword>
<evidence type="ECO:0000313" key="1">
    <source>
        <dbReference type="EMBL" id="AKR04310.1"/>
    </source>
</evidence>